<dbReference type="Proteomes" id="UP000265703">
    <property type="component" value="Unassembled WGS sequence"/>
</dbReference>
<dbReference type="STRING" id="658196.A0A397SMQ5"/>
<organism evidence="1 2">
    <name type="scientific">Glomus cerebriforme</name>
    <dbReference type="NCBI Taxonomy" id="658196"/>
    <lineage>
        <taxon>Eukaryota</taxon>
        <taxon>Fungi</taxon>
        <taxon>Fungi incertae sedis</taxon>
        <taxon>Mucoromycota</taxon>
        <taxon>Glomeromycotina</taxon>
        <taxon>Glomeromycetes</taxon>
        <taxon>Glomerales</taxon>
        <taxon>Glomeraceae</taxon>
        <taxon>Glomus</taxon>
    </lineage>
</organism>
<evidence type="ECO:0000313" key="2">
    <source>
        <dbReference type="Proteomes" id="UP000265703"/>
    </source>
</evidence>
<protein>
    <submittedName>
        <fullName evidence="1">Uncharacterized protein</fullName>
    </submittedName>
</protein>
<dbReference type="AlphaFoldDB" id="A0A397SMQ5"/>
<sequence length="261" mass="30998">MISERQKYLENLLYKWFVLDCQPLYLLKSPTFHQFIYALNESFEFPNSKEFRKRIFEVFDFTKNQLIQYIQENANSVGKGLLTAKILIARAKRLINFFTLPKQNKHLIDVQKNSDKNLKKSDLHSVFYKAITDVKTHWSNAKEDAKRLKRINLNNEEWNIIKDFLEILGLFAKLIEKLEDLNTNDNAFEEHQFEEDDEDDESEARQKIKINIPVNIFGLLNNVKANLYKALKKYYKVIEKKALITALLDSYRKKITFANNY</sequence>
<dbReference type="OrthoDB" id="2435964at2759"/>
<dbReference type="EMBL" id="QKYT01000315">
    <property type="protein sequence ID" value="RIA87308.1"/>
    <property type="molecule type" value="Genomic_DNA"/>
</dbReference>
<keyword evidence="2" id="KW-1185">Reference proteome</keyword>
<evidence type="ECO:0000313" key="1">
    <source>
        <dbReference type="EMBL" id="RIA87308.1"/>
    </source>
</evidence>
<name>A0A397SMQ5_9GLOM</name>
<accession>A0A397SMQ5</accession>
<comment type="caution">
    <text evidence="1">The sequence shown here is derived from an EMBL/GenBank/DDBJ whole genome shotgun (WGS) entry which is preliminary data.</text>
</comment>
<reference evidence="1 2" key="1">
    <citation type="submission" date="2018-06" db="EMBL/GenBank/DDBJ databases">
        <title>Comparative genomics reveals the genomic features of Rhizophagus irregularis, R. cerebriforme, R. diaphanum and Gigaspora rosea, and their symbiotic lifestyle signature.</title>
        <authorList>
            <person name="Morin E."/>
            <person name="San Clemente H."/>
            <person name="Chen E.C.H."/>
            <person name="De La Providencia I."/>
            <person name="Hainaut M."/>
            <person name="Kuo A."/>
            <person name="Kohler A."/>
            <person name="Murat C."/>
            <person name="Tang N."/>
            <person name="Roy S."/>
            <person name="Loubradou J."/>
            <person name="Henrissat B."/>
            <person name="Grigoriev I.V."/>
            <person name="Corradi N."/>
            <person name="Roux C."/>
            <person name="Martin F.M."/>
        </authorList>
    </citation>
    <scope>NUCLEOTIDE SEQUENCE [LARGE SCALE GENOMIC DNA]</scope>
    <source>
        <strain evidence="1 2">DAOM 227022</strain>
    </source>
</reference>
<proteinExistence type="predicted"/>
<gene>
    <name evidence="1" type="ORF">C1645_827979</name>
</gene>